<keyword evidence="1" id="KW-0378">Hydrolase</keyword>
<dbReference type="InterPro" id="IPR012337">
    <property type="entry name" value="RNaseH-like_sf"/>
</dbReference>
<reference evidence="3 4" key="1">
    <citation type="journal article" date="2012" name="Nat. Biotechnol.">
        <title>Draft genome sequence of pigeonpea (Cajanus cajan), an orphan legume crop of resource-poor farmers.</title>
        <authorList>
            <person name="Varshney R.K."/>
            <person name="Chen W."/>
            <person name="Li Y."/>
            <person name="Bharti A.K."/>
            <person name="Saxena R.K."/>
            <person name="Schlueter J.A."/>
            <person name="Donoghue M.T."/>
            <person name="Azam S."/>
            <person name="Fan G."/>
            <person name="Whaley A.M."/>
            <person name="Farmer A.D."/>
            <person name="Sheridan J."/>
            <person name="Iwata A."/>
            <person name="Tuteja R."/>
            <person name="Penmetsa R.V."/>
            <person name="Wu W."/>
            <person name="Upadhyaya H.D."/>
            <person name="Yang S.P."/>
            <person name="Shah T."/>
            <person name="Saxena K.B."/>
            <person name="Michael T."/>
            <person name="McCombie W.R."/>
            <person name="Yang B."/>
            <person name="Zhang G."/>
            <person name="Yang H."/>
            <person name="Wang J."/>
            <person name="Spillane C."/>
            <person name="Cook D.R."/>
            <person name="May G.D."/>
            <person name="Xu X."/>
            <person name="Jackson S.A."/>
        </authorList>
    </citation>
    <scope>NUCLEOTIDE SEQUENCE [LARGE SCALE GENOMIC DNA]</scope>
    <source>
        <strain evidence="4">cv. Asha</strain>
    </source>
</reference>
<dbReference type="Pfam" id="PF13976">
    <property type="entry name" value="gag_pre-integrs"/>
    <property type="match status" value="1"/>
</dbReference>
<sequence>MTYDQELFKDLDATYNTKVRIGNGAKIAVKGKGTIAIEGCTCMKLIPDVLYIPEIDQNLLSVGQLLEKGYKVLFEDKTCMIKDSDNKELFRVQMKGKIFALNLIDEEQLAMHKVEDNTLVWHKRMGHFHHGALLYLRKNDLVQGLPELEEKSLVCVACQYGKQTRLPFPKGKSWRATNKLHLVHTNVRGPQKTPSLNGSKYYIAFIDDFSRMRWIYFMKNKIEVASIFYKFKAWVENQSRRKMQILRSDNGTEYTSDKFSKFYEDAGLEHQLTTPYTPQQNRVVERKNITVLKMARCLLHDKDLPKKLWAEAASTSIFF</sequence>
<protein>
    <submittedName>
        <fullName evidence="3">Retrovirus-related Pol polyprotein from transposon TNT 1-94</fullName>
    </submittedName>
</protein>
<dbReference type="SUPFAM" id="SSF53098">
    <property type="entry name" value="Ribonuclease H-like"/>
    <property type="match status" value="1"/>
</dbReference>
<feature type="domain" description="Integrase catalytic" evidence="2">
    <location>
        <begin position="165"/>
        <end position="319"/>
    </location>
</feature>
<accession>A0A151U735</accession>
<evidence type="ECO:0000313" key="4">
    <source>
        <dbReference type="Proteomes" id="UP000075243"/>
    </source>
</evidence>
<dbReference type="GO" id="GO:0003676">
    <property type="term" value="F:nucleic acid binding"/>
    <property type="evidence" value="ECO:0007669"/>
    <property type="project" value="InterPro"/>
</dbReference>
<dbReference type="Gramene" id="C.cajan_07638.t">
    <property type="protein sequence ID" value="C.cajan_07638.t.cds1"/>
    <property type="gene ID" value="C.cajan_07638"/>
</dbReference>
<dbReference type="Pfam" id="PF22936">
    <property type="entry name" value="Pol_BBD"/>
    <property type="match status" value="1"/>
</dbReference>
<organism evidence="3 4">
    <name type="scientific">Cajanus cajan</name>
    <name type="common">Pigeon pea</name>
    <name type="synonym">Cajanus indicus</name>
    <dbReference type="NCBI Taxonomy" id="3821"/>
    <lineage>
        <taxon>Eukaryota</taxon>
        <taxon>Viridiplantae</taxon>
        <taxon>Streptophyta</taxon>
        <taxon>Embryophyta</taxon>
        <taxon>Tracheophyta</taxon>
        <taxon>Spermatophyta</taxon>
        <taxon>Magnoliopsida</taxon>
        <taxon>eudicotyledons</taxon>
        <taxon>Gunneridae</taxon>
        <taxon>Pentapetalae</taxon>
        <taxon>rosids</taxon>
        <taxon>fabids</taxon>
        <taxon>Fabales</taxon>
        <taxon>Fabaceae</taxon>
        <taxon>Papilionoideae</taxon>
        <taxon>50 kb inversion clade</taxon>
        <taxon>NPAAA clade</taxon>
        <taxon>indigoferoid/millettioid clade</taxon>
        <taxon>Phaseoleae</taxon>
        <taxon>Cajanus</taxon>
    </lineage>
</organism>
<dbReference type="GO" id="GO:0006508">
    <property type="term" value="P:proteolysis"/>
    <property type="evidence" value="ECO:0007669"/>
    <property type="project" value="UniProtKB-KW"/>
</dbReference>
<dbReference type="EMBL" id="CM003604">
    <property type="protein sequence ID" value="KYP75145.1"/>
    <property type="molecule type" value="Genomic_DNA"/>
</dbReference>
<dbReference type="AlphaFoldDB" id="A0A151U735"/>
<evidence type="ECO:0000256" key="1">
    <source>
        <dbReference type="ARBA" id="ARBA00022670"/>
    </source>
</evidence>
<gene>
    <name evidence="3" type="ORF">KK1_007846</name>
</gene>
<dbReference type="PANTHER" id="PTHR42648:SF18">
    <property type="entry name" value="RETROTRANSPOSON, UNCLASSIFIED-LIKE PROTEIN"/>
    <property type="match status" value="1"/>
</dbReference>
<dbReference type="InterPro" id="IPR039537">
    <property type="entry name" value="Retrotran_Ty1/copia-like"/>
</dbReference>
<name>A0A151U735_CAJCA</name>
<evidence type="ECO:0000313" key="3">
    <source>
        <dbReference type="EMBL" id="KYP75145.1"/>
    </source>
</evidence>
<evidence type="ECO:0000259" key="2">
    <source>
        <dbReference type="PROSITE" id="PS50994"/>
    </source>
</evidence>
<dbReference type="InterPro" id="IPR025724">
    <property type="entry name" value="GAG-pre-integrase_dom"/>
</dbReference>
<keyword evidence="1" id="KW-0645">Protease</keyword>
<dbReference type="Pfam" id="PF00665">
    <property type="entry name" value="rve"/>
    <property type="match status" value="1"/>
</dbReference>
<dbReference type="PANTHER" id="PTHR42648">
    <property type="entry name" value="TRANSPOSASE, PUTATIVE-RELATED"/>
    <property type="match status" value="1"/>
</dbReference>
<dbReference type="InterPro" id="IPR001584">
    <property type="entry name" value="Integrase_cat-core"/>
</dbReference>
<dbReference type="InterPro" id="IPR036397">
    <property type="entry name" value="RNaseH_sf"/>
</dbReference>
<dbReference type="Proteomes" id="UP000075243">
    <property type="component" value="Chromosome 2"/>
</dbReference>
<dbReference type="InterPro" id="IPR054722">
    <property type="entry name" value="PolX-like_BBD"/>
</dbReference>
<keyword evidence="4" id="KW-1185">Reference proteome</keyword>
<dbReference type="Gene3D" id="3.30.420.10">
    <property type="entry name" value="Ribonuclease H-like superfamily/Ribonuclease H"/>
    <property type="match status" value="1"/>
</dbReference>
<dbReference type="PROSITE" id="PS50994">
    <property type="entry name" value="INTEGRASE"/>
    <property type="match status" value="1"/>
</dbReference>
<dbReference type="GO" id="GO:0015074">
    <property type="term" value="P:DNA integration"/>
    <property type="evidence" value="ECO:0007669"/>
    <property type="project" value="InterPro"/>
</dbReference>
<dbReference type="OMA" id="NNSELWH"/>
<proteinExistence type="predicted"/>
<dbReference type="GO" id="GO:0008233">
    <property type="term" value="F:peptidase activity"/>
    <property type="evidence" value="ECO:0007669"/>
    <property type="project" value="UniProtKB-KW"/>
</dbReference>